<proteinExistence type="predicted"/>
<protein>
    <submittedName>
        <fullName evidence="1">Uncharacterized protein</fullName>
    </submittedName>
</protein>
<evidence type="ECO:0000313" key="1">
    <source>
        <dbReference type="EMBL" id="KAK4005630.1"/>
    </source>
</evidence>
<sequence length="84" mass="9863">MPLITAFCCRAPALQFNSSPQRPGCLTTSTSLQRNQPMPCSRFTLLVGPKMARQNVNRFDFEDEMRYIMMNHIDHLQLPYFFYQ</sequence>
<dbReference type="Proteomes" id="UP001234178">
    <property type="component" value="Unassembled WGS sequence"/>
</dbReference>
<dbReference type="EMBL" id="JAOYFB010000001">
    <property type="protein sequence ID" value="KAK4005630.1"/>
    <property type="molecule type" value="Genomic_DNA"/>
</dbReference>
<accession>A0ABQ9YYE9</accession>
<name>A0ABQ9YYE9_9CRUS</name>
<reference evidence="1 2" key="1">
    <citation type="journal article" date="2023" name="Nucleic Acids Res.">
        <title>The hologenome of Daphnia magna reveals possible DNA methylation and microbiome-mediated evolution of the host genome.</title>
        <authorList>
            <person name="Chaturvedi A."/>
            <person name="Li X."/>
            <person name="Dhandapani V."/>
            <person name="Marshall H."/>
            <person name="Kissane S."/>
            <person name="Cuenca-Cambronero M."/>
            <person name="Asole G."/>
            <person name="Calvet F."/>
            <person name="Ruiz-Romero M."/>
            <person name="Marangio P."/>
            <person name="Guigo R."/>
            <person name="Rago D."/>
            <person name="Mirbahai L."/>
            <person name="Eastwood N."/>
            <person name="Colbourne J.K."/>
            <person name="Zhou J."/>
            <person name="Mallon E."/>
            <person name="Orsini L."/>
        </authorList>
    </citation>
    <scope>NUCLEOTIDE SEQUENCE [LARGE SCALE GENOMIC DNA]</scope>
    <source>
        <strain evidence="1">LRV0_1</strain>
    </source>
</reference>
<gene>
    <name evidence="1" type="ORF">OUZ56_007330</name>
</gene>
<comment type="caution">
    <text evidence="1">The sequence shown here is derived from an EMBL/GenBank/DDBJ whole genome shotgun (WGS) entry which is preliminary data.</text>
</comment>
<evidence type="ECO:0000313" key="2">
    <source>
        <dbReference type="Proteomes" id="UP001234178"/>
    </source>
</evidence>
<keyword evidence="2" id="KW-1185">Reference proteome</keyword>
<organism evidence="1 2">
    <name type="scientific">Daphnia magna</name>
    <dbReference type="NCBI Taxonomy" id="35525"/>
    <lineage>
        <taxon>Eukaryota</taxon>
        <taxon>Metazoa</taxon>
        <taxon>Ecdysozoa</taxon>
        <taxon>Arthropoda</taxon>
        <taxon>Crustacea</taxon>
        <taxon>Branchiopoda</taxon>
        <taxon>Diplostraca</taxon>
        <taxon>Cladocera</taxon>
        <taxon>Anomopoda</taxon>
        <taxon>Daphniidae</taxon>
        <taxon>Daphnia</taxon>
    </lineage>
</organism>